<accession>A0A418WVI1</accession>
<dbReference type="GO" id="GO:0006508">
    <property type="term" value="P:proteolysis"/>
    <property type="evidence" value="ECO:0007669"/>
    <property type="project" value="InterPro"/>
</dbReference>
<evidence type="ECO:0000313" key="4">
    <source>
        <dbReference type="Proteomes" id="UP000285190"/>
    </source>
</evidence>
<protein>
    <recommendedName>
        <fullName evidence="5">Peptidase C13 family protein</fullName>
    </recommendedName>
</protein>
<organism evidence="3 4">
    <name type="scientific">Noviherbaspirillum cavernae</name>
    <dbReference type="NCBI Taxonomy" id="2320862"/>
    <lineage>
        <taxon>Bacteria</taxon>
        <taxon>Pseudomonadati</taxon>
        <taxon>Pseudomonadota</taxon>
        <taxon>Betaproteobacteria</taxon>
        <taxon>Burkholderiales</taxon>
        <taxon>Oxalobacteraceae</taxon>
        <taxon>Noviherbaspirillum</taxon>
    </lineage>
</organism>
<feature type="transmembrane region" description="Helical" evidence="2">
    <location>
        <begin position="256"/>
        <end position="279"/>
    </location>
</feature>
<evidence type="ECO:0000313" key="3">
    <source>
        <dbReference type="EMBL" id="RJF96732.1"/>
    </source>
</evidence>
<evidence type="ECO:0000256" key="1">
    <source>
        <dbReference type="SAM" id="MobiDB-lite"/>
    </source>
</evidence>
<dbReference type="GO" id="GO:0008233">
    <property type="term" value="F:peptidase activity"/>
    <property type="evidence" value="ECO:0007669"/>
    <property type="project" value="InterPro"/>
</dbReference>
<feature type="transmembrane region" description="Helical" evidence="2">
    <location>
        <begin position="153"/>
        <end position="174"/>
    </location>
</feature>
<proteinExistence type="predicted"/>
<keyword evidence="2" id="KW-1133">Transmembrane helix</keyword>
<evidence type="ECO:0008006" key="5">
    <source>
        <dbReference type="Google" id="ProtNLM"/>
    </source>
</evidence>
<feature type="region of interest" description="Disordered" evidence="1">
    <location>
        <begin position="99"/>
        <end position="119"/>
    </location>
</feature>
<name>A0A418WVI1_9BURK</name>
<feature type="transmembrane region" description="Helical" evidence="2">
    <location>
        <begin position="180"/>
        <end position="200"/>
    </location>
</feature>
<comment type="caution">
    <text evidence="3">The sequence shown here is derived from an EMBL/GenBank/DDBJ whole genome shotgun (WGS) entry which is preliminary data.</text>
</comment>
<feature type="transmembrane region" description="Helical" evidence="2">
    <location>
        <begin position="286"/>
        <end position="306"/>
    </location>
</feature>
<dbReference type="InterPro" id="IPR001096">
    <property type="entry name" value="Peptidase_C13"/>
</dbReference>
<gene>
    <name evidence="3" type="ORF">D3870_20205</name>
</gene>
<feature type="transmembrane region" description="Helical" evidence="2">
    <location>
        <begin position="221"/>
        <end position="244"/>
    </location>
</feature>
<keyword evidence="2" id="KW-0812">Transmembrane</keyword>
<reference evidence="3 4" key="1">
    <citation type="submission" date="2018-09" db="EMBL/GenBank/DDBJ databases">
        <authorList>
            <person name="Zhu H."/>
        </authorList>
    </citation>
    <scope>NUCLEOTIDE SEQUENCE [LARGE SCALE GENOMIC DNA]</scope>
    <source>
        <strain evidence="3 4">K2R10-39</strain>
    </source>
</reference>
<dbReference type="EMBL" id="QYUN01000003">
    <property type="protein sequence ID" value="RJF96732.1"/>
    <property type="molecule type" value="Genomic_DNA"/>
</dbReference>
<sequence>MRNHSGARPQPWPRNTARRSMRFARGCGHERRPHRARRTAIPFAAVARNIYLAGKGAIGYAAWHDGSRSFHGVAKQVATRLPCAMCGAAIPKDCKNMTNHPDDSSTAGPAHEVWQTPQQTQQQTPSLLRCLIEGGRCALLMPPRWQSTSATPWTIALLTALGLVQALVLQRLYIVGPATFYWQAIAGGWSASALLAWGCYAMRPQPHADSGADAAPGAAHLFTMLLALTLVISTACGFAYVVLIRNGLYTETVLGAWGMWALWLGPAVWLVLAQLILLLRSGDRKPAAMLAGALAIALATTLFFAVQQPEFWYPEEKNAASAAKRLRLTQELMESRQQLLTQRLDGIKPQRPGIVDLYGIGFSPYAEEDVFRRETAMVAAVMAQRFDADGRIMQLVNHAETVAQWPWATPLNLQRTIKRMAAIMDPKEDILFMHLTSHGARDGQLAARFWPMDVAALQPAELKAWLDEAGIKYRVISISACYSGSWIAPLADDNTLVVTAADAEHTSYGCGRSSELTYFGRAMYDEQLRTQTLSFNEAHQAARQIIKQREEEAGKDDGYSNPQIREGAGIQDRLALLRKRLQ</sequence>
<dbReference type="Pfam" id="PF01650">
    <property type="entry name" value="Peptidase_C13"/>
    <property type="match status" value="1"/>
</dbReference>
<evidence type="ECO:0000256" key="2">
    <source>
        <dbReference type="SAM" id="Phobius"/>
    </source>
</evidence>
<dbReference type="Gene3D" id="3.40.50.1460">
    <property type="match status" value="1"/>
</dbReference>
<keyword evidence="2" id="KW-0472">Membrane</keyword>
<dbReference type="AlphaFoldDB" id="A0A418WVI1"/>
<keyword evidence="4" id="KW-1185">Reference proteome</keyword>
<dbReference type="Proteomes" id="UP000285190">
    <property type="component" value="Unassembled WGS sequence"/>
</dbReference>